<comment type="caution">
    <text evidence="10">The sequence shown here is derived from an EMBL/GenBank/DDBJ whole genome shotgun (WGS) entry which is preliminary data.</text>
</comment>
<dbReference type="AlphaFoldDB" id="A0A368DWE3"/>
<dbReference type="Pfam" id="PF02729">
    <property type="entry name" value="OTCace_N"/>
    <property type="match status" value="1"/>
</dbReference>
<comment type="subcellular location">
    <subcellularLocation>
        <location evidence="7">Cytoplasm</location>
    </subcellularLocation>
</comment>
<dbReference type="NCBIfam" id="TIGR00658">
    <property type="entry name" value="orni_carb_tr"/>
    <property type="match status" value="1"/>
</dbReference>
<sequence>MTPKHFLDLSDLTSQAVRDIVDEARRRKEARAGLPNGTPDEDRPLAGKLLALVFDKPSTRTRVSFDLAMRQLGGDTLMLNHNDMQLGRGEPLSDTAKVLSRYVDAIMVRTGPHENLTELAADASVSVINGLTAFSHPCQILADILTIEEHRGPIKGQKIAWLGDGNNVSVSWIHAASLLDFELHLAVPDNFMPPEDVLSWAAEREAKIVFSDTPEAAVDQAIAVNTDCWVSMSDNPEEAAARAKAFEPYRVTDALMSMSDNGVFLHCLPAYRGNEVEASVIDGPQSVVFDEAENRNHIQKAILLWCFEG</sequence>
<evidence type="ECO:0000259" key="8">
    <source>
        <dbReference type="Pfam" id="PF00185"/>
    </source>
</evidence>
<dbReference type="GO" id="GO:0019240">
    <property type="term" value="P:citrulline biosynthetic process"/>
    <property type="evidence" value="ECO:0007669"/>
    <property type="project" value="TreeGrafter"/>
</dbReference>
<comment type="function">
    <text evidence="1">Reversibly catalyzes the transfer of the carbamoyl group from carbamoyl phosphate (CP) to the N(epsilon) atom of ornithine (ORN) to produce L-citrulline.</text>
</comment>
<feature type="binding site" evidence="7">
    <location>
        <position position="227"/>
    </location>
    <ligand>
        <name>L-ornithine</name>
        <dbReference type="ChEBI" id="CHEBI:46911"/>
    </ligand>
</feature>
<keyword evidence="7" id="KW-0963">Cytoplasm</keyword>
<dbReference type="GO" id="GO:0005737">
    <property type="term" value="C:cytoplasm"/>
    <property type="evidence" value="ECO:0007669"/>
    <property type="project" value="UniProtKB-SubCell"/>
</dbReference>
<evidence type="ECO:0000256" key="4">
    <source>
        <dbReference type="ARBA" id="ARBA00013007"/>
    </source>
</evidence>
<dbReference type="InterPro" id="IPR006130">
    <property type="entry name" value="Asp/Orn_carbamoylTrfase"/>
</dbReference>
<dbReference type="GO" id="GO:0016597">
    <property type="term" value="F:amino acid binding"/>
    <property type="evidence" value="ECO:0007669"/>
    <property type="project" value="InterPro"/>
</dbReference>
<dbReference type="PRINTS" id="PR00102">
    <property type="entry name" value="OTCASE"/>
</dbReference>
<evidence type="ECO:0000256" key="5">
    <source>
        <dbReference type="ARBA" id="ARBA00022679"/>
    </source>
</evidence>
<feature type="domain" description="Aspartate/ornithine carbamoyltransferase Asp/Orn-binding" evidence="8">
    <location>
        <begin position="155"/>
        <end position="306"/>
    </location>
</feature>
<name>A0A368DWE3_9PROT</name>
<dbReference type="EMBL" id="QOQF01000032">
    <property type="protein sequence ID" value="RCL75521.1"/>
    <property type="molecule type" value="Genomic_DNA"/>
</dbReference>
<evidence type="ECO:0000256" key="6">
    <source>
        <dbReference type="ARBA" id="ARBA00048772"/>
    </source>
</evidence>
<feature type="domain" description="Aspartate/ornithine carbamoyltransferase carbamoyl-P binding" evidence="9">
    <location>
        <begin position="4"/>
        <end position="149"/>
    </location>
</feature>
<dbReference type="InterPro" id="IPR002292">
    <property type="entry name" value="Orn/put_carbamltrans"/>
</dbReference>
<dbReference type="PANTHER" id="PTHR45753">
    <property type="entry name" value="ORNITHINE CARBAMOYLTRANSFERASE, MITOCHONDRIAL"/>
    <property type="match status" value="1"/>
</dbReference>
<dbReference type="FunFam" id="3.40.50.1370:FF:000008">
    <property type="entry name" value="Ornithine carbamoyltransferase"/>
    <property type="match status" value="1"/>
</dbReference>
<dbReference type="SUPFAM" id="SSF53671">
    <property type="entry name" value="Aspartate/ornithine carbamoyltransferase"/>
    <property type="match status" value="1"/>
</dbReference>
<dbReference type="NCBIfam" id="NF001986">
    <property type="entry name" value="PRK00779.1"/>
    <property type="match status" value="1"/>
</dbReference>
<evidence type="ECO:0000256" key="3">
    <source>
        <dbReference type="ARBA" id="ARBA00007805"/>
    </source>
</evidence>
<dbReference type="InterPro" id="IPR036901">
    <property type="entry name" value="Asp/Orn_carbamoylTrfase_sf"/>
</dbReference>
<dbReference type="Gene3D" id="3.40.50.1370">
    <property type="entry name" value="Aspartate/ornithine carbamoyltransferase"/>
    <property type="match status" value="2"/>
</dbReference>
<dbReference type="InterPro" id="IPR006132">
    <property type="entry name" value="Asp/Orn_carbamoyltranf_P-bd"/>
</dbReference>
<feature type="binding site" evidence="7">
    <location>
        <begin position="267"/>
        <end position="268"/>
    </location>
    <ligand>
        <name>carbamoyl phosphate</name>
        <dbReference type="ChEBI" id="CHEBI:58228"/>
    </ligand>
</feature>
<dbReference type="HAMAP" id="MF_01109">
    <property type="entry name" value="OTCase"/>
    <property type="match status" value="1"/>
</dbReference>
<comment type="catalytic activity">
    <reaction evidence="6 7">
        <text>carbamoyl phosphate + L-ornithine = L-citrulline + phosphate + H(+)</text>
        <dbReference type="Rhea" id="RHEA:19513"/>
        <dbReference type="ChEBI" id="CHEBI:15378"/>
        <dbReference type="ChEBI" id="CHEBI:43474"/>
        <dbReference type="ChEBI" id="CHEBI:46911"/>
        <dbReference type="ChEBI" id="CHEBI:57743"/>
        <dbReference type="ChEBI" id="CHEBI:58228"/>
        <dbReference type="EC" id="2.1.3.3"/>
    </reaction>
</comment>
<accession>A0A368DWE3</accession>
<feature type="binding site" evidence="7">
    <location>
        <begin position="58"/>
        <end position="61"/>
    </location>
    <ligand>
        <name>carbamoyl phosphate</name>
        <dbReference type="ChEBI" id="CHEBI:58228"/>
    </ligand>
</feature>
<dbReference type="Proteomes" id="UP000252132">
    <property type="component" value="Unassembled WGS sequence"/>
</dbReference>
<feature type="binding site" evidence="7">
    <location>
        <position position="109"/>
    </location>
    <ligand>
        <name>carbamoyl phosphate</name>
        <dbReference type="ChEBI" id="CHEBI:58228"/>
    </ligand>
</feature>
<dbReference type="PROSITE" id="PS00097">
    <property type="entry name" value="CARBAMOYLTRANSFERASE"/>
    <property type="match status" value="1"/>
</dbReference>
<dbReference type="EC" id="2.1.3.3" evidence="4 7"/>
<proteinExistence type="inferred from homology"/>
<dbReference type="PRINTS" id="PR00100">
    <property type="entry name" value="AOTCASE"/>
</dbReference>
<comment type="pathway">
    <text evidence="2">Amino-acid biosynthesis; L-arginine biosynthesis; L-arginine from L-ornithine and carbamoyl phosphate: step 1/3.</text>
</comment>
<dbReference type="GO" id="GO:0042450">
    <property type="term" value="P:L-arginine biosynthetic process via ornithine"/>
    <property type="evidence" value="ECO:0007669"/>
    <property type="project" value="UniProtKB-UniRule"/>
</dbReference>
<gene>
    <name evidence="10" type="primary">argF</name>
    <name evidence="10" type="ORF">DBW69_06215</name>
</gene>
<dbReference type="PANTHER" id="PTHR45753:SF3">
    <property type="entry name" value="ORNITHINE TRANSCARBAMYLASE, MITOCHONDRIAL"/>
    <property type="match status" value="1"/>
</dbReference>
<dbReference type="GO" id="GO:0004585">
    <property type="term" value="F:ornithine carbamoyltransferase activity"/>
    <property type="evidence" value="ECO:0007669"/>
    <property type="project" value="UniProtKB-UniRule"/>
</dbReference>
<feature type="binding site" evidence="7">
    <location>
        <position position="167"/>
    </location>
    <ligand>
        <name>L-ornithine</name>
        <dbReference type="ChEBI" id="CHEBI:46911"/>
    </ligand>
</feature>
<feature type="binding site" evidence="7">
    <location>
        <position position="85"/>
    </location>
    <ligand>
        <name>carbamoyl phosphate</name>
        <dbReference type="ChEBI" id="CHEBI:58228"/>
    </ligand>
</feature>
<evidence type="ECO:0000313" key="10">
    <source>
        <dbReference type="EMBL" id="RCL75521.1"/>
    </source>
</evidence>
<evidence type="ECO:0000256" key="1">
    <source>
        <dbReference type="ARBA" id="ARBA00003822"/>
    </source>
</evidence>
<protein>
    <recommendedName>
        <fullName evidence="4 7">Ornithine carbamoyltransferase</fullName>
        <shortName evidence="7">OTCase</shortName>
        <ecNumber evidence="4 7">2.1.3.3</ecNumber>
    </recommendedName>
</protein>
<keyword evidence="5 7" id="KW-0808">Transferase</keyword>
<evidence type="ECO:0000256" key="2">
    <source>
        <dbReference type="ARBA" id="ARBA00004975"/>
    </source>
</evidence>
<evidence type="ECO:0000259" key="9">
    <source>
        <dbReference type="Pfam" id="PF02729"/>
    </source>
</evidence>
<comment type="similarity">
    <text evidence="3 7">Belongs to the aspartate/ornithine carbamoyltransferase superfamily. OTCase family.</text>
</comment>
<feature type="binding site" evidence="7">
    <location>
        <begin position="231"/>
        <end position="232"/>
    </location>
    <ligand>
        <name>L-ornithine</name>
        <dbReference type="ChEBI" id="CHEBI:46911"/>
    </ligand>
</feature>
<reference evidence="10 11" key="1">
    <citation type="journal article" date="2018" name="Microbiome">
        <title>Fine metagenomic profile of the Mediterranean stratified and mixed water columns revealed by assembly and recruitment.</title>
        <authorList>
            <person name="Haro-Moreno J.M."/>
            <person name="Lopez-Perez M."/>
            <person name="De La Torre J.R."/>
            <person name="Picazo A."/>
            <person name="Camacho A."/>
            <person name="Rodriguez-Valera F."/>
        </authorList>
    </citation>
    <scope>NUCLEOTIDE SEQUENCE [LARGE SCALE GENOMIC DNA]</scope>
    <source>
        <strain evidence="10">MED-G55</strain>
    </source>
</reference>
<dbReference type="InterPro" id="IPR006131">
    <property type="entry name" value="Asp_carbamoyltransf_Asp/Orn-bd"/>
</dbReference>
<dbReference type="Pfam" id="PF00185">
    <property type="entry name" value="OTCace"/>
    <property type="match status" value="1"/>
</dbReference>
<dbReference type="InterPro" id="IPR024904">
    <property type="entry name" value="OTCase_ArgI"/>
</dbReference>
<feature type="binding site" evidence="7">
    <location>
        <begin position="136"/>
        <end position="139"/>
    </location>
    <ligand>
        <name>carbamoyl phosphate</name>
        <dbReference type="ChEBI" id="CHEBI:58228"/>
    </ligand>
</feature>
<evidence type="ECO:0000256" key="7">
    <source>
        <dbReference type="HAMAP-Rule" id="MF_01109"/>
    </source>
</evidence>
<feature type="binding site" evidence="7">
    <location>
        <position position="295"/>
    </location>
    <ligand>
        <name>carbamoyl phosphate</name>
        <dbReference type="ChEBI" id="CHEBI:58228"/>
    </ligand>
</feature>
<organism evidence="10 11">
    <name type="scientific">PS1 clade bacterium</name>
    <dbReference type="NCBI Taxonomy" id="2175152"/>
    <lineage>
        <taxon>Bacteria</taxon>
        <taxon>Pseudomonadati</taxon>
        <taxon>Pseudomonadota</taxon>
        <taxon>Alphaproteobacteria</taxon>
        <taxon>PS1 clade</taxon>
    </lineage>
</organism>
<evidence type="ECO:0000313" key="11">
    <source>
        <dbReference type="Proteomes" id="UP000252132"/>
    </source>
</evidence>